<dbReference type="PANTHER" id="PTHR43227">
    <property type="entry name" value="BLL4140 PROTEIN"/>
    <property type="match status" value="1"/>
</dbReference>
<feature type="transmembrane region" description="Helical" evidence="7">
    <location>
        <begin position="140"/>
        <end position="161"/>
    </location>
</feature>
<feature type="compositionally biased region" description="Polar residues" evidence="8">
    <location>
        <begin position="14"/>
        <end position="30"/>
    </location>
</feature>
<feature type="transmembrane region" description="Helical" evidence="7">
    <location>
        <begin position="245"/>
        <end position="268"/>
    </location>
</feature>
<comment type="similarity">
    <text evidence="7">Belongs to the binding-protein-dependent transport system permease family.</text>
</comment>
<protein>
    <submittedName>
        <fullName evidence="10">Sugar ABC transporter permease</fullName>
    </submittedName>
</protein>
<keyword evidence="5 7" id="KW-1133">Transmembrane helix</keyword>
<keyword evidence="3" id="KW-1003">Cell membrane</keyword>
<keyword evidence="2 7" id="KW-0813">Transport</keyword>
<accession>A0ABZ0WJZ5</accession>
<feature type="transmembrane region" description="Helical" evidence="7">
    <location>
        <begin position="70"/>
        <end position="93"/>
    </location>
</feature>
<keyword evidence="11" id="KW-1185">Reference proteome</keyword>
<dbReference type="PROSITE" id="PS50928">
    <property type="entry name" value="ABC_TM1"/>
    <property type="match status" value="1"/>
</dbReference>
<evidence type="ECO:0000256" key="3">
    <source>
        <dbReference type="ARBA" id="ARBA00022475"/>
    </source>
</evidence>
<evidence type="ECO:0000259" key="9">
    <source>
        <dbReference type="PROSITE" id="PS50928"/>
    </source>
</evidence>
<evidence type="ECO:0000256" key="6">
    <source>
        <dbReference type="ARBA" id="ARBA00023136"/>
    </source>
</evidence>
<keyword evidence="6 7" id="KW-0472">Membrane</keyword>
<dbReference type="InterPro" id="IPR050809">
    <property type="entry name" value="UgpAE/MalFG_permease"/>
</dbReference>
<evidence type="ECO:0000256" key="7">
    <source>
        <dbReference type="RuleBase" id="RU363032"/>
    </source>
</evidence>
<reference evidence="10 11" key="1">
    <citation type="submission" date="2023-12" db="EMBL/GenBank/DDBJ databases">
        <title>Genome sequencing and assembly of bacterial species from a model synthetic community.</title>
        <authorList>
            <person name="Hogle S.L."/>
        </authorList>
    </citation>
    <scope>NUCLEOTIDE SEQUENCE [LARGE SCALE GENOMIC DNA]</scope>
    <source>
        <strain evidence="10 11">HAMBI 2494</strain>
    </source>
</reference>
<feature type="transmembrane region" description="Helical" evidence="7">
    <location>
        <begin position="46"/>
        <end position="64"/>
    </location>
</feature>
<evidence type="ECO:0000313" key="11">
    <source>
        <dbReference type="Proteomes" id="UP001325479"/>
    </source>
</evidence>
<dbReference type="Gene3D" id="1.10.3720.10">
    <property type="entry name" value="MetI-like"/>
    <property type="match status" value="1"/>
</dbReference>
<feature type="region of interest" description="Disordered" evidence="8">
    <location>
        <begin position="1"/>
        <end position="38"/>
    </location>
</feature>
<dbReference type="InterPro" id="IPR000515">
    <property type="entry name" value="MetI-like"/>
</dbReference>
<evidence type="ECO:0000256" key="8">
    <source>
        <dbReference type="SAM" id="MobiDB-lite"/>
    </source>
</evidence>
<dbReference type="EMBL" id="CP139965">
    <property type="protein sequence ID" value="WQD77670.1"/>
    <property type="molecule type" value="Genomic_DNA"/>
</dbReference>
<feature type="transmembrane region" description="Helical" evidence="7">
    <location>
        <begin position="296"/>
        <end position="316"/>
    </location>
</feature>
<evidence type="ECO:0000256" key="2">
    <source>
        <dbReference type="ARBA" id="ARBA00022448"/>
    </source>
</evidence>
<dbReference type="SUPFAM" id="SSF161098">
    <property type="entry name" value="MetI-like"/>
    <property type="match status" value="1"/>
</dbReference>
<dbReference type="InterPro" id="IPR035906">
    <property type="entry name" value="MetI-like_sf"/>
</dbReference>
<proteinExistence type="inferred from homology"/>
<dbReference type="Pfam" id="PF00528">
    <property type="entry name" value="BPD_transp_1"/>
    <property type="match status" value="1"/>
</dbReference>
<name>A0ABZ0WJZ5_9BURK</name>
<gene>
    <name evidence="10" type="ORF">U0042_27110</name>
</gene>
<sequence>MALEGTLKYDPDMSKSSASVTSGAAPTSKASPAVARPGGDRSEQRMAFVLLLPALLLVIVFRIFPLGWGAVLSFLGVTPSGAVGFVGVSNYVALAHDPSFRDSMVNTLILLATLPIWVMLPMVLAILIHQGVPGGKVFRAVYFFPAVLSSVIIGSIFNVVLRYDGNLNAMLDTFGIDAVDWLGNGSTALMSLIGVQMWSTFGMGVLIFMAGLSTVPDEMIEAARLDGANFWQTWIYIIIPTLRPIIEFVAVVTTVGVLTSMFGLIYVLTDGGPGTSTTLPEFLIWIEQGKMNRPSYAAAISVVLFALMGGIAWLQIRIMTRNANL</sequence>
<dbReference type="PANTHER" id="PTHR43227:SF11">
    <property type="entry name" value="BLL4140 PROTEIN"/>
    <property type="match status" value="1"/>
</dbReference>
<evidence type="ECO:0000256" key="4">
    <source>
        <dbReference type="ARBA" id="ARBA00022692"/>
    </source>
</evidence>
<comment type="subcellular location">
    <subcellularLocation>
        <location evidence="1 7">Cell membrane</location>
        <topology evidence="1 7">Multi-pass membrane protein</topology>
    </subcellularLocation>
</comment>
<evidence type="ECO:0000256" key="5">
    <source>
        <dbReference type="ARBA" id="ARBA00022989"/>
    </source>
</evidence>
<evidence type="ECO:0000256" key="1">
    <source>
        <dbReference type="ARBA" id="ARBA00004651"/>
    </source>
</evidence>
<feature type="transmembrane region" description="Helical" evidence="7">
    <location>
        <begin position="105"/>
        <end position="128"/>
    </location>
</feature>
<dbReference type="RefSeq" id="WP_232833666.1">
    <property type="nucleotide sequence ID" value="NZ_CP139965.1"/>
</dbReference>
<feature type="domain" description="ABC transmembrane type-1" evidence="9">
    <location>
        <begin position="103"/>
        <end position="315"/>
    </location>
</feature>
<evidence type="ECO:0000313" key="10">
    <source>
        <dbReference type="EMBL" id="WQD77670.1"/>
    </source>
</evidence>
<keyword evidence="4 7" id="KW-0812">Transmembrane</keyword>
<organism evidence="10 11">
    <name type="scientific">Paraburkholderia kururiensis</name>
    <dbReference type="NCBI Taxonomy" id="984307"/>
    <lineage>
        <taxon>Bacteria</taxon>
        <taxon>Pseudomonadati</taxon>
        <taxon>Pseudomonadota</taxon>
        <taxon>Betaproteobacteria</taxon>
        <taxon>Burkholderiales</taxon>
        <taxon>Burkholderiaceae</taxon>
        <taxon>Paraburkholderia</taxon>
    </lineage>
</organism>
<dbReference type="Proteomes" id="UP001325479">
    <property type="component" value="Chromosome"/>
</dbReference>
<dbReference type="CDD" id="cd06261">
    <property type="entry name" value="TM_PBP2"/>
    <property type="match status" value="1"/>
</dbReference>